<accession>A0A4C1YHZ4</accession>
<evidence type="ECO:0000313" key="1">
    <source>
        <dbReference type="EMBL" id="GBP74624.1"/>
    </source>
</evidence>
<organism evidence="1 2">
    <name type="scientific">Eumeta variegata</name>
    <name type="common">Bagworm moth</name>
    <name type="synonym">Eumeta japonica</name>
    <dbReference type="NCBI Taxonomy" id="151549"/>
    <lineage>
        <taxon>Eukaryota</taxon>
        <taxon>Metazoa</taxon>
        <taxon>Ecdysozoa</taxon>
        <taxon>Arthropoda</taxon>
        <taxon>Hexapoda</taxon>
        <taxon>Insecta</taxon>
        <taxon>Pterygota</taxon>
        <taxon>Neoptera</taxon>
        <taxon>Endopterygota</taxon>
        <taxon>Lepidoptera</taxon>
        <taxon>Glossata</taxon>
        <taxon>Ditrysia</taxon>
        <taxon>Tineoidea</taxon>
        <taxon>Psychidae</taxon>
        <taxon>Oiketicinae</taxon>
        <taxon>Eumeta</taxon>
    </lineage>
</organism>
<comment type="caution">
    <text evidence="1">The sequence shown here is derived from an EMBL/GenBank/DDBJ whole genome shotgun (WGS) entry which is preliminary data.</text>
</comment>
<reference evidence="1 2" key="1">
    <citation type="journal article" date="2019" name="Commun. Biol.">
        <title>The bagworm genome reveals a unique fibroin gene that provides high tensile strength.</title>
        <authorList>
            <person name="Kono N."/>
            <person name="Nakamura H."/>
            <person name="Ohtoshi R."/>
            <person name="Tomita M."/>
            <person name="Numata K."/>
            <person name="Arakawa K."/>
        </authorList>
    </citation>
    <scope>NUCLEOTIDE SEQUENCE [LARGE SCALE GENOMIC DNA]</scope>
</reference>
<sequence length="99" mass="10734">MTIELKGSPVLISPPLRAFIRLFRMYASRRPVRGILRARAVSLSERATRSSASAGDRVRGAAPRVAGADEKYIAVIPGASRAVDGLPVIKKEMSSDKRE</sequence>
<dbReference type="AlphaFoldDB" id="A0A4C1YHZ4"/>
<evidence type="ECO:0000313" key="2">
    <source>
        <dbReference type="Proteomes" id="UP000299102"/>
    </source>
</evidence>
<dbReference type="Proteomes" id="UP000299102">
    <property type="component" value="Unassembled WGS sequence"/>
</dbReference>
<keyword evidence="2" id="KW-1185">Reference proteome</keyword>
<proteinExistence type="predicted"/>
<gene>
    <name evidence="1" type="ORF">EVAR_98491_1</name>
</gene>
<protein>
    <submittedName>
        <fullName evidence="1">Uncharacterized protein</fullName>
    </submittedName>
</protein>
<name>A0A4C1YHZ4_EUMVA</name>
<dbReference type="EMBL" id="BGZK01001215">
    <property type="protein sequence ID" value="GBP74624.1"/>
    <property type="molecule type" value="Genomic_DNA"/>
</dbReference>